<evidence type="ECO:0000313" key="2">
    <source>
        <dbReference type="Proteomes" id="UP001201449"/>
    </source>
</evidence>
<protein>
    <submittedName>
        <fullName evidence="1">Uncharacterized protein</fullName>
    </submittedName>
</protein>
<dbReference type="Proteomes" id="UP001201449">
    <property type="component" value="Unassembled WGS sequence"/>
</dbReference>
<reference evidence="1 2" key="1">
    <citation type="submission" date="2022-01" db="EMBL/GenBank/DDBJ databases">
        <title>Mariniradius saccharolyticus sp. nov., isolated from sediment of a river.</title>
        <authorList>
            <person name="Liu H."/>
        </authorList>
    </citation>
    <scope>NUCLEOTIDE SEQUENCE [LARGE SCALE GENOMIC DNA]</scope>
    <source>
        <strain evidence="1 2">RY-2</strain>
    </source>
</reference>
<organism evidence="1 2">
    <name type="scientific">Mariniradius sediminis</name>
    <dbReference type="NCBI Taxonomy" id="2909237"/>
    <lineage>
        <taxon>Bacteria</taxon>
        <taxon>Pseudomonadati</taxon>
        <taxon>Bacteroidota</taxon>
        <taxon>Cytophagia</taxon>
        <taxon>Cytophagales</taxon>
        <taxon>Cyclobacteriaceae</taxon>
        <taxon>Mariniradius</taxon>
    </lineage>
</organism>
<dbReference type="EMBL" id="JAKEVZ010000005">
    <property type="protein sequence ID" value="MCF1751046.1"/>
    <property type="molecule type" value="Genomic_DNA"/>
</dbReference>
<proteinExistence type="predicted"/>
<gene>
    <name evidence="1" type="ORF">L0U89_08185</name>
</gene>
<dbReference type="RefSeq" id="WP_234861084.1">
    <property type="nucleotide sequence ID" value="NZ_JAKEVZ010000005.1"/>
</dbReference>
<evidence type="ECO:0000313" key="1">
    <source>
        <dbReference type="EMBL" id="MCF1751046.1"/>
    </source>
</evidence>
<name>A0ABS9BSJ0_9BACT</name>
<comment type="caution">
    <text evidence="1">The sequence shown here is derived from an EMBL/GenBank/DDBJ whole genome shotgun (WGS) entry which is preliminary data.</text>
</comment>
<sequence>MLTQKGLFATLFGVISLLFALLSSITAMEEEPIRLIFFEATDHRKFEIINPEFNVISLDKNFRSTHLPVQNGDLIIIRELSNFTIQVGALGSFEIYKDDTVKFVPEFANAEKESYNSVDEKIKGWEEKLESFHLIVGKDFPDHLRIKFEDSLLLVNDKVWGIDLSALKFREDFSFYSKNIDLQHLKTVTLVLPLDSSEKDFLKTLSDNNPQIDFQIKNLDSIGVFNEDLRWISVNFQPRYLGIENGPDSLDFRILQSMQSMEFLSFTEMPIPIQERILPPMPQVKSMMVMAQNDFLKLNFDFYSQNKQMEKLLGLYSVGTEIHSLSNLTKLTIADQSFFPRYNFNLRHPKLLNLNLAVADPTDNSLIVSDISNLERLRWLSIFYRSDSLPFDLAELAETHPQLQLLCLQQQHEYRSSNYAISLLSNHSALKDFSELEYLLIQDETGGIASVIMQMPHLKYLSMPEDYLNDSLRSAKLRKALPNTIISANSGFCLGSGWLLLLLPLSLLAFLIQRSFFQVSLGKS</sequence>
<accession>A0ABS9BSJ0</accession>
<keyword evidence="2" id="KW-1185">Reference proteome</keyword>